<dbReference type="InterPro" id="IPR001270">
    <property type="entry name" value="ClpA/B"/>
</dbReference>
<dbReference type="Proteomes" id="UP001350748">
    <property type="component" value="Unassembled WGS sequence"/>
</dbReference>
<protein>
    <submittedName>
        <fullName evidence="2">MoxR family ATPase</fullName>
    </submittedName>
</protein>
<dbReference type="Pfam" id="PF07726">
    <property type="entry name" value="AAA_3"/>
    <property type="match status" value="1"/>
</dbReference>
<dbReference type="InterPro" id="IPR050764">
    <property type="entry name" value="CbbQ/NirQ/NorQ/GpvN"/>
</dbReference>
<dbReference type="Gene3D" id="3.40.50.300">
    <property type="entry name" value="P-loop containing nucleotide triphosphate hydrolases"/>
    <property type="match status" value="1"/>
</dbReference>
<dbReference type="InterPro" id="IPR027417">
    <property type="entry name" value="P-loop_NTPase"/>
</dbReference>
<dbReference type="RefSeq" id="WP_332082919.1">
    <property type="nucleotide sequence ID" value="NZ_JAZHYN010000064.1"/>
</dbReference>
<dbReference type="EMBL" id="JAZHYN010000064">
    <property type="protein sequence ID" value="MEF3367884.1"/>
    <property type="molecule type" value="Genomic_DNA"/>
</dbReference>
<dbReference type="CDD" id="cd00009">
    <property type="entry name" value="AAA"/>
    <property type="match status" value="1"/>
</dbReference>
<evidence type="ECO:0000313" key="2">
    <source>
        <dbReference type="EMBL" id="MEF3367884.1"/>
    </source>
</evidence>
<evidence type="ECO:0000313" key="3">
    <source>
        <dbReference type="Proteomes" id="UP001350748"/>
    </source>
</evidence>
<comment type="caution">
    <text evidence="2">The sequence shown here is derived from an EMBL/GenBank/DDBJ whole genome shotgun (WGS) entry which is preliminary data.</text>
</comment>
<dbReference type="InterPro" id="IPR041628">
    <property type="entry name" value="ChlI/MoxR_AAA_lid"/>
</dbReference>
<organism evidence="2 3">
    <name type="scientific">Methylocystis borbori</name>
    <dbReference type="NCBI Taxonomy" id="3118750"/>
    <lineage>
        <taxon>Bacteria</taxon>
        <taxon>Pseudomonadati</taxon>
        <taxon>Pseudomonadota</taxon>
        <taxon>Alphaproteobacteria</taxon>
        <taxon>Hyphomicrobiales</taxon>
        <taxon>Methylocystaceae</taxon>
        <taxon>Methylocystis</taxon>
    </lineage>
</organism>
<feature type="domain" description="AAA+ ATPase" evidence="1">
    <location>
        <begin position="47"/>
        <end position="191"/>
    </location>
</feature>
<evidence type="ECO:0000259" key="1">
    <source>
        <dbReference type="SMART" id="SM00382"/>
    </source>
</evidence>
<dbReference type="InterPro" id="IPR011703">
    <property type="entry name" value="ATPase_AAA-3"/>
</dbReference>
<keyword evidence="3" id="KW-1185">Reference proteome</keyword>
<gene>
    <name evidence="2" type="ORF">V3H18_15225</name>
</gene>
<name>A0ABU7XL60_9HYPH</name>
<dbReference type="PANTHER" id="PTHR42759">
    <property type="entry name" value="MOXR FAMILY PROTEIN"/>
    <property type="match status" value="1"/>
</dbReference>
<dbReference type="SUPFAM" id="SSF52540">
    <property type="entry name" value="P-loop containing nucleoside triphosphate hydrolases"/>
    <property type="match status" value="1"/>
</dbReference>
<dbReference type="Gene3D" id="1.10.8.80">
    <property type="entry name" value="Magnesium chelatase subunit I, C-Terminal domain"/>
    <property type="match status" value="1"/>
</dbReference>
<dbReference type="PRINTS" id="PR00300">
    <property type="entry name" value="CLPPROTEASEA"/>
</dbReference>
<dbReference type="InterPro" id="IPR003593">
    <property type="entry name" value="AAA+_ATPase"/>
</dbReference>
<accession>A0ABU7XL60</accession>
<dbReference type="PIRSF" id="PIRSF002849">
    <property type="entry name" value="AAA_ATPase_chaperone_MoxR_prd"/>
    <property type="match status" value="1"/>
</dbReference>
<sequence length="345" mass="38765">MDDFDRAAVEPRLADWRERARRLEQEVAKVIVDQARVIRLVTIAIFARGHVLLEGDVGVGKTTLLRAVARALGGGYARVEGAVDMMPNDLLYQTYIGEDGRPRVDPGAILRQAENLSIFFFNEINRARPQVHSVLLRLMAERKLSAFDREYAFPHLQVFADRNLIEREETFELPAAARDRFLMEISMAAPRDEKAREALLFDPRFYDVDALLLDVEEGILDPQSVDEAAVLIQRQVRASEALRAYVLRLWSALLDPAAAGVLLPDVDLEGLVKGGASPRGLAFVVRAARVRAWLEERDYLTPEDIREIFVETMAHRVFLDPIYALRGEDAPRALCRAVVATVPAP</sequence>
<proteinExistence type="predicted"/>
<dbReference type="Pfam" id="PF17863">
    <property type="entry name" value="AAA_lid_2"/>
    <property type="match status" value="1"/>
</dbReference>
<dbReference type="SMART" id="SM00382">
    <property type="entry name" value="AAA"/>
    <property type="match status" value="1"/>
</dbReference>
<dbReference type="PANTHER" id="PTHR42759:SF6">
    <property type="entry name" value="REGULATORY PROTEIN-RELATED"/>
    <property type="match status" value="1"/>
</dbReference>
<reference evidence="2 3" key="1">
    <citation type="submission" date="2024-02" db="EMBL/GenBank/DDBJ databases">
        <authorList>
            <person name="Grouzdev D."/>
        </authorList>
    </citation>
    <scope>NUCLEOTIDE SEQUENCE [LARGE SCALE GENOMIC DNA]</scope>
    <source>
        <strain evidence="2 3">9N</strain>
    </source>
</reference>